<evidence type="ECO:0000313" key="3">
    <source>
        <dbReference type="EMBL" id="MFL0248355.1"/>
    </source>
</evidence>
<proteinExistence type="inferred from homology"/>
<evidence type="ECO:0000256" key="2">
    <source>
        <dbReference type="ARBA" id="ARBA00023002"/>
    </source>
</evidence>
<dbReference type="InterPro" id="IPR002347">
    <property type="entry name" value="SDR_fam"/>
</dbReference>
<organism evidence="3 4">
    <name type="scientific">Candidatus Clostridium stratigraminis</name>
    <dbReference type="NCBI Taxonomy" id="3381661"/>
    <lineage>
        <taxon>Bacteria</taxon>
        <taxon>Bacillati</taxon>
        <taxon>Bacillota</taxon>
        <taxon>Clostridia</taxon>
        <taxon>Eubacteriales</taxon>
        <taxon>Clostridiaceae</taxon>
        <taxon>Clostridium</taxon>
    </lineage>
</organism>
<comment type="similarity">
    <text evidence="1">Belongs to the short-chain dehydrogenases/reductases (SDR) family.</text>
</comment>
<dbReference type="PROSITE" id="PS00061">
    <property type="entry name" value="ADH_SHORT"/>
    <property type="match status" value="1"/>
</dbReference>
<name>A0ABW8T8V6_9CLOT</name>
<keyword evidence="2 3" id="KW-0560">Oxidoreductase</keyword>
<keyword evidence="4" id="KW-1185">Reference proteome</keyword>
<dbReference type="EC" id="1.-.-.-" evidence="3"/>
<dbReference type="Gene3D" id="3.40.50.720">
    <property type="entry name" value="NAD(P)-binding Rossmann-like Domain"/>
    <property type="match status" value="1"/>
</dbReference>
<dbReference type="SUPFAM" id="SSF51735">
    <property type="entry name" value="NAD(P)-binding Rossmann-fold domains"/>
    <property type="match status" value="1"/>
</dbReference>
<dbReference type="PIRSF" id="PIRSF000126">
    <property type="entry name" value="11-beta-HSD1"/>
    <property type="match status" value="1"/>
</dbReference>
<comment type="caution">
    <text evidence="3">The sequence shown here is derived from an EMBL/GenBank/DDBJ whole genome shotgun (WGS) entry which is preliminary data.</text>
</comment>
<evidence type="ECO:0000256" key="1">
    <source>
        <dbReference type="ARBA" id="ARBA00006484"/>
    </source>
</evidence>
<dbReference type="GO" id="GO:0016491">
    <property type="term" value="F:oxidoreductase activity"/>
    <property type="evidence" value="ECO:0007669"/>
    <property type="project" value="UniProtKB-KW"/>
</dbReference>
<accession>A0ABW8T8V6</accession>
<evidence type="ECO:0000313" key="4">
    <source>
        <dbReference type="Proteomes" id="UP001623591"/>
    </source>
</evidence>
<dbReference type="RefSeq" id="WP_406770784.1">
    <property type="nucleotide sequence ID" value="NZ_JBJHZZ010000016.1"/>
</dbReference>
<dbReference type="Proteomes" id="UP001623591">
    <property type="component" value="Unassembled WGS sequence"/>
</dbReference>
<dbReference type="PANTHER" id="PTHR42901">
    <property type="entry name" value="ALCOHOL DEHYDROGENASE"/>
    <property type="match status" value="1"/>
</dbReference>
<protein>
    <submittedName>
        <fullName evidence="3">SDR family NAD(P)-dependent oxidoreductase</fullName>
        <ecNumber evidence="3">1.-.-.-</ecNumber>
    </submittedName>
</protein>
<dbReference type="InterPro" id="IPR020904">
    <property type="entry name" value="Sc_DH/Rdtase_CS"/>
</dbReference>
<sequence length="265" mass="29477">MNVLITGAAGGLGRAFANECAKRGYNLILTDINESGLNAIKSGIERKYNTSVTIKSCDLTSDNSVDEFMLFAQKEKLQFHMLLNIAGVDYEGGFMQRDINSVLKILKLNLEATLRITHRVLEKRTNKNRFYIIFVSSLASLYPMPLKATYAASKRFLLDFSYALREELKSDNVSVMSLCPGGMATTKEAISGIAAQGFYGDITTNPLEKVVHNTISRSLSNKALYVPGLLNSILGVLGNIVPRKIITRLLYSRWTHAQKQWLNTN</sequence>
<dbReference type="EMBL" id="JBJHZZ010000016">
    <property type="protein sequence ID" value="MFL0248355.1"/>
    <property type="molecule type" value="Genomic_DNA"/>
</dbReference>
<dbReference type="InterPro" id="IPR036291">
    <property type="entry name" value="NAD(P)-bd_dom_sf"/>
</dbReference>
<gene>
    <name evidence="3" type="ORF">ACJDUG_15485</name>
</gene>
<dbReference type="Pfam" id="PF00106">
    <property type="entry name" value="adh_short"/>
    <property type="match status" value="1"/>
</dbReference>
<dbReference type="PANTHER" id="PTHR42901:SF1">
    <property type="entry name" value="ALCOHOL DEHYDROGENASE"/>
    <property type="match status" value="1"/>
</dbReference>
<dbReference type="PRINTS" id="PR00081">
    <property type="entry name" value="GDHRDH"/>
</dbReference>
<reference evidence="3 4" key="1">
    <citation type="submission" date="2024-11" db="EMBL/GenBank/DDBJ databases">
        <authorList>
            <person name="Heng Y.C."/>
            <person name="Lim A.C.H."/>
            <person name="Lee J.K.Y."/>
            <person name="Kittelmann S."/>
        </authorList>
    </citation>
    <scope>NUCLEOTIDE SEQUENCE [LARGE SCALE GENOMIC DNA]</scope>
    <source>
        <strain evidence="3 4">WILCCON 0185</strain>
    </source>
</reference>